<evidence type="ECO:0000256" key="13">
    <source>
        <dbReference type="ARBA" id="ARBA00075474"/>
    </source>
</evidence>
<evidence type="ECO:0000256" key="10">
    <source>
        <dbReference type="ARBA" id="ARBA00023295"/>
    </source>
</evidence>
<comment type="catalytic activity">
    <reaction evidence="1">
        <text>Hydrolysis of (1-&gt;4)-beta-linkages between N-acetylmuramic acid and N-acetyl-D-glucosamine residues in a peptidoglycan and between N-acetyl-D-glucosamine residues in chitodextrins.</text>
        <dbReference type="EC" id="3.2.1.17"/>
    </reaction>
</comment>
<dbReference type="EC" id="3.2.1.17" evidence="4"/>
<gene>
    <name evidence="15" type="ORF">EV356DRAFT_443588</name>
</gene>
<reference evidence="15" key="1">
    <citation type="journal article" date="2020" name="Stud. Mycol.">
        <title>101 Dothideomycetes genomes: a test case for predicting lifestyles and emergence of pathogens.</title>
        <authorList>
            <person name="Haridas S."/>
            <person name="Albert R."/>
            <person name="Binder M."/>
            <person name="Bloem J."/>
            <person name="Labutti K."/>
            <person name="Salamov A."/>
            <person name="Andreopoulos B."/>
            <person name="Baker S."/>
            <person name="Barry K."/>
            <person name="Bills G."/>
            <person name="Bluhm B."/>
            <person name="Cannon C."/>
            <person name="Castanera R."/>
            <person name="Culley D."/>
            <person name="Daum C."/>
            <person name="Ezra D."/>
            <person name="Gonzalez J."/>
            <person name="Henrissat B."/>
            <person name="Kuo A."/>
            <person name="Liang C."/>
            <person name="Lipzen A."/>
            <person name="Lutzoni F."/>
            <person name="Magnuson J."/>
            <person name="Mondo S."/>
            <person name="Nolan M."/>
            <person name="Ohm R."/>
            <person name="Pangilinan J."/>
            <person name="Park H.-J."/>
            <person name="Ramirez L."/>
            <person name="Alfaro M."/>
            <person name="Sun H."/>
            <person name="Tritt A."/>
            <person name="Yoshinaga Y."/>
            <person name="Zwiers L.-H."/>
            <person name="Turgeon B."/>
            <person name="Goodwin S."/>
            <person name="Spatafora J."/>
            <person name="Crous P."/>
            <person name="Grigoriev I."/>
        </authorList>
    </citation>
    <scope>NUCLEOTIDE SEQUENCE</scope>
    <source>
        <strain evidence="15">Tuck. ex Michener</strain>
    </source>
</reference>
<proteinExistence type="inferred from homology"/>
<evidence type="ECO:0000256" key="1">
    <source>
        <dbReference type="ARBA" id="ARBA00000632"/>
    </source>
</evidence>
<evidence type="ECO:0000256" key="14">
    <source>
        <dbReference type="SAM" id="SignalP"/>
    </source>
</evidence>
<dbReference type="CDD" id="cd06412">
    <property type="entry name" value="GH25_CH-type"/>
    <property type="match status" value="1"/>
</dbReference>
<dbReference type="GO" id="GO:0003796">
    <property type="term" value="F:lysozyme activity"/>
    <property type="evidence" value="ECO:0007669"/>
    <property type="project" value="UniProtKB-EC"/>
</dbReference>
<dbReference type="Gene3D" id="3.20.20.80">
    <property type="entry name" value="Glycosidases"/>
    <property type="match status" value="1"/>
</dbReference>
<keyword evidence="8 15" id="KW-0378">Hydrolase</keyword>
<evidence type="ECO:0000256" key="8">
    <source>
        <dbReference type="ARBA" id="ARBA00022801"/>
    </source>
</evidence>
<dbReference type="GO" id="GO:0016998">
    <property type="term" value="P:cell wall macromolecule catabolic process"/>
    <property type="evidence" value="ECO:0007669"/>
    <property type="project" value="InterPro"/>
</dbReference>
<keyword evidence="14" id="KW-0732">Signal</keyword>
<evidence type="ECO:0000256" key="11">
    <source>
        <dbReference type="ARBA" id="ARBA00055588"/>
    </source>
</evidence>
<accession>A0A6A6HDM8</accession>
<dbReference type="SMART" id="SM00641">
    <property type="entry name" value="Glyco_25"/>
    <property type="match status" value="1"/>
</dbReference>
<keyword evidence="9" id="KW-1015">Disulfide bond</keyword>
<keyword evidence="10" id="KW-0326">Glycosidase</keyword>
<evidence type="ECO:0000256" key="3">
    <source>
        <dbReference type="ARBA" id="ARBA00010646"/>
    </source>
</evidence>
<dbReference type="Proteomes" id="UP000800092">
    <property type="component" value="Unassembled WGS sequence"/>
</dbReference>
<dbReference type="InterPro" id="IPR017853">
    <property type="entry name" value="GH"/>
</dbReference>
<feature type="chain" id="PRO_5025672432" description="N,O-diacetylmuramidase" evidence="14">
    <location>
        <begin position="20"/>
        <end position="232"/>
    </location>
</feature>
<dbReference type="InterPro" id="IPR018077">
    <property type="entry name" value="Glyco_hydro_fam25_subgr"/>
</dbReference>
<feature type="signal peptide" evidence="14">
    <location>
        <begin position="1"/>
        <end position="19"/>
    </location>
</feature>
<dbReference type="GO" id="GO:0042742">
    <property type="term" value="P:defense response to bacterium"/>
    <property type="evidence" value="ECO:0007669"/>
    <property type="project" value="UniProtKB-KW"/>
</dbReference>
<dbReference type="Pfam" id="PF01183">
    <property type="entry name" value="Glyco_hydro_25"/>
    <property type="match status" value="1"/>
</dbReference>
<dbReference type="GO" id="GO:0016052">
    <property type="term" value="P:carbohydrate catabolic process"/>
    <property type="evidence" value="ECO:0007669"/>
    <property type="project" value="TreeGrafter"/>
</dbReference>
<keyword evidence="16" id="KW-1185">Reference proteome</keyword>
<dbReference type="InterPro" id="IPR002053">
    <property type="entry name" value="Glyco_hydro_25"/>
</dbReference>
<dbReference type="EMBL" id="ML991786">
    <property type="protein sequence ID" value="KAF2236195.1"/>
    <property type="molecule type" value="Genomic_DNA"/>
</dbReference>
<keyword evidence="6" id="KW-0929">Antimicrobial</keyword>
<evidence type="ECO:0000256" key="2">
    <source>
        <dbReference type="ARBA" id="ARBA00004613"/>
    </source>
</evidence>
<comment type="similarity">
    <text evidence="3">Belongs to the glycosyl hydrolase 25 family.</text>
</comment>
<dbReference type="SUPFAM" id="SSF51445">
    <property type="entry name" value="(Trans)glycosidases"/>
    <property type="match status" value="1"/>
</dbReference>
<evidence type="ECO:0000256" key="6">
    <source>
        <dbReference type="ARBA" id="ARBA00022529"/>
    </source>
</evidence>
<evidence type="ECO:0000256" key="12">
    <source>
        <dbReference type="ARBA" id="ARBA00073159"/>
    </source>
</evidence>
<dbReference type="GO" id="GO:0009253">
    <property type="term" value="P:peptidoglycan catabolic process"/>
    <property type="evidence" value="ECO:0007669"/>
    <property type="project" value="InterPro"/>
</dbReference>
<keyword evidence="5" id="KW-0964">Secreted</keyword>
<name>A0A6A6HDM8_VIRVR</name>
<dbReference type="GO" id="GO:0031640">
    <property type="term" value="P:killing of cells of another organism"/>
    <property type="evidence" value="ECO:0007669"/>
    <property type="project" value="UniProtKB-KW"/>
</dbReference>
<evidence type="ECO:0000256" key="7">
    <source>
        <dbReference type="ARBA" id="ARBA00022638"/>
    </source>
</evidence>
<evidence type="ECO:0000256" key="9">
    <source>
        <dbReference type="ARBA" id="ARBA00023157"/>
    </source>
</evidence>
<evidence type="ECO:0000256" key="4">
    <source>
        <dbReference type="ARBA" id="ARBA00012732"/>
    </source>
</evidence>
<dbReference type="AlphaFoldDB" id="A0A6A6HDM8"/>
<comment type="function">
    <text evidence="11">This enzyme has both lysozyme (acetylmuramidase) and diacetylmuramidase activities.</text>
</comment>
<dbReference type="OrthoDB" id="6590422at2759"/>
<dbReference type="GO" id="GO:0005576">
    <property type="term" value="C:extracellular region"/>
    <property type="evidence" value="ECO:0007669"/>
    <property type="project" value="UniProtKB-SubCell"/>
</dbReference>
<keyword evidence="7" id="KW-0081">Bacteriolytic enzyme</keyword>
<dbReference type="PROSITE" id="PS51904">
    <property type="entry name" value="GLYCOSYL_HYDROL_F25_2"/>
    <property type="match status" value="1"/>
</dbReference>
<comment type="subcellular location">
    <subcellularLocation>
        <location evidence="2">Secreted</location>
    </subcellularLocation>
</comment>
<evidence type="ECO:0000313" key="15">
    <source>
        <dbReference type="EMBL" id="KAF2236195.1"/>
    </source>
</evidence>
<sequence>MKATAISLFSIAWVSTALALPSQDLTKRSSVKGFDISHYQPNVDFTSAYAAGLRFVMIKATESTDYISPSFSDQYTGATNAGFIRGGYHFARPGSSSGSAQADYFLKNGGGWSNDSITLPGMLDLEVSDCDGLSTSDMVAWIRSFVDTYHSATERYPILYFSPSWWTQCTGDSEVFSEECPLDVASWGSEVGSIPGGWSTQTIWQYADSNPYGGDSDEFNGDEASLKKLASG</sequence>
<organism evidence="15 16">
    <name type="scientific">Viridothelium virens</name>
    <name type="common">Speckled blister lichen</name>
    <name type="synonym">Trypethelium virens</name>
    <dbReference type="NCBI Taxonomy" id="1048519"/>
    <lineage>
        <taxon>Eukaryota</taxon>
        <taxon>Fungi</taxon>
        <taxon>Dikarya</taxon>
        <taxon>Ascomycota</taxon>
        <taxon>Pezizomycotina</taxon>
        <taxon>Dothideomycetes</taxon>
        <taxon>Dothideomycetes incertae sedis</taxon>
        <taxon>Trypetheliales</taxon>
        <taxon>Trypetheliaceae</taxon>
        <taxon>Viridothelium</taxon>
    </lineage>
</organism>
<dbReference type="PANTHER" id="PTHR34135">
    <property type="entry name" value="LYSOZYME"/>
    <property type="match status" value="1"/>
</dbReference>
<protein>
    <recommendedName>
        <fullName evidence="12">N,O-diacetylmuramidase</fullName>
        <ecNumber evidence="4">3.2.1.17</ecNumber>
    </recommendedName>
    <alternativeName>
        <fullName evidence="13">Lysozyme CH</fullName>
    </alternativeName>
</protein>
<dbReference type="FunFam" id="3.20.20.80:FF:000060">
    <property type="entry name" value="Lysozyme M1"/>
    <property type="match status" value="1"/>
</dbReference>
<evidence type="ECO:0000313" key="16">
    <source>
        <dbReference type="Proteomes" id="UP000800092"/>
    </source>
</evidence>
<dbReference type="PANTHER" id="PTHR34135:SF2">
    <property type="entry name" value="LYSOZYME"/>
    <property type="match status" value="1"/>
</dbReference>
<evidence type="ECO:0000256" key="5">
    <source>
        <dbReference type="ARBA" id="ARBA00022525"/>
    </source>
</evidence>